<comment type="catalytic activity">
    <reaction evidence="1">
        <text>ATP + protein L-histidine = ADP + protein N-phospho-L-histidine.</text>
        <dbReference type="EC" id="2.7.13.3"/>
    </reaction>
</comment>
<feature type="domain" description="Histidine kinase/HSP90-like ATPase" evidence="10">
    <location>
        <begin position="510"/>
        <end position="608"/>
    </location>
</feature>
<evidence type="ECO:0000256" key="4">
    <source>
        <dbReference type="ARBA" id="ARBA00022679"/>
    </source>
</evidence>
<dbReference type="InterPro" id="IPR036890">
    <property type="entry name" value="HATPase_C_sf"/>
</dbReference>
<proteinExistence type="predicted"/>
<dbReference type="Gene3D" id="3.30.565.10">
    <property type="entry name" value="Histidine kinase-like ATPase, C-terminal domain"/>
    <property type="match status" value="1"/>
</dbReference>
<organism evidence="11 12">
    <name type="scientific">Terrihalobacillus insolitus</name>
    <dbReference type="NCBI Taxonomy" id="2950438"/>
    <lineage>
        <taxon>Bacteria</taxon>
        <taxon>Bacillati</taxon>
        <taxon>Bacillota</taxon>
        <taxon>Bacilli</taxon>
        <taxon>Bacillales</taxon>
        <taxon>Bacillaceae</taxon>
        <taxon>Terrihalobacillus</taxon>
    </lineage>
</organism>
<feature type="transmembrane region" description="Helical" evidence="9">
    <location>
        <begin position="74"/>
        <end position="98"/>
    </location>
</feature>
<dbReference type="Gene3D" id="3.30.450.40">
    <property type="match status" value="1"/>
</dbReference>
<dbReference type="GO" id="GO:0046983">
    <property type="term" value="F:protein dimerization activity"/>
    <property type="evidence" value="ECO:0007669"/>
    <property type="project" value="InterPro"/>
</dbReference>
<dbReference type="SUPFAM" id="SSF55874">
    <property type="entry name" value="ATPase domain of HSP90 chaperone/DNA topoisomerase II/histidine kinase"/>
    <property type="match status" value="1"/>
</dbReference>
<keyword evidence="6 11" id="KW-0418">Kinase</keyword>
<feature type="transmembrane region" description="Helical" evidence="9">
    <location>
        <begin position="192"/>
        <end position="209"/>
    </location>
</feature>
<dbReference type="Pfam" id="PF02518">
    <property type="entry name" value="HATPase_c"/>
    <property type="match status" value="1"/>
</dbReference>
<evidence type="ECO:0000256" key="1">
    <source>
        <dbReference type="ARBA" id="ARBA00000085"/>
    </source>
</evidence>
<reference evidence="11" key="1">
    <citation type="submission" date="2022-06" db="EMBL/GenBank/DDBJ databases">
        <title>Aquibacillus sp. a new bacterium isolated from soil saline samples.</title>
        <authorList>
            <person name="Galisteo C."/>
            <person name="De La Haba R."/>
            <person name="Sanchez-Porro C."/>
            <person name="Ventosa A."/>
        </authorList>
    </citation>
    <scope>NUCLEOTIDE SEQUENCE</scope>
    <source>
        <strain evidence="11">3ASR75-11</strain>
    </source>
</reference>
<dbReference type="Pfam" id="PF01590">
    <property type="entry name" value="GAF"/>
    <property type="match status" value="1"/>
</dbReference>
<dbReference type="Gene3D" id="1.20.5.1930">
    <property type="match status" value="1"/>
</dbReference>
<dbReference type="InterPro" id="IPR050482">
    <property type="entry name" value="Sensor_HK_TwoCompSys"/>
</dbReference>
<dbReference type="PANTHER" id="PTHR24421">
    <property type="entry name" value="NITRATE/NITRITE SENSOR PROTEIN NARX-RELATED"/>
    <property type="match status" value="1"/>
</dbReference>
<dbReference type="PANTHER" id="PTHR24421:SF10">
    <property type="entry name" value="NITRATE_NITRITE SENSOR PROTEIN NARQ"/>
    <property type="match status" value="1"/>
</dbReference>
<evidence type="ECO:0000313" key="11">
    <source>
        <dbReference type="EMBL" id="MDC3424664.1"/>
    </source>
</evidence>
<evidence type="ECO:0000313" key="12">
    <source>
        <dbReference type="Proteomes" id="UP001145050"/>
    </source>
</evidence>
<dbReference type="EC" id="2.7.13.3" evidence="2"/>
<evidence type="ECO:0000256" key="2">
    <source>
        <dbReference type="ARBA" id="ARBA00012438"/>
    </source>
</evidence>
<feature type="transmembrane region" description="Helical" evidence="9">
    <location>
        <begin position="44"/>
        <end position="62"/>
    </location>
</feature>
<feature type="transmembrane region" description="Helical" evidence="9">
    <location>
        <begin position="15"/>
        <end position="32"/>
    </location>
</feature>
<evidence type="ECO:0000256" key="6">
    <source>
        <dbReference type="ARBA" id="ARBA00022777"/>
    </source>
</evidence>
<keyword evidence="9" id="KW-0812">Transmembrane</keyword>
<keyword evidence="12" id="KW-1185">Reference proteome</keyword>
<accession>A0A9X3WWF7</accession>
<dbReference type="EMBL" id="JAMQKB010000007">
    <property type="protein sequence ID" value="MDC3424664.1"/>
    <property type="molecule type" value="Genomic_DNA"/>
</dbReference>
<dbReference type="CDD" id="cd16917">
    <property type="entry name" value="HATPase_UhpB-NarQ-NarX-like"/>
    <property type="match status" value="1"/>
</dbReference>
<evidence type="ECO:0000256" key="3">
    <source>
        <dbReference type="ARBA" id="ARBA00022553"/>
    </source>
</evidence>
<dbReference type="InterPro" id="IPR003018">
    <property type="entry name" value="GAF"/>
</dbReference>
<evidence type="ECO:0000256" key="9">
    <source>
        <dbReference type="SAM" id="Phobius"/>
    </source>
</evidence>
<sequence>MIKLKKLSHLQQEKHASLFMITISICGWLVVIRSFFNVYPPNEWYILGLLVIYLVITEYFPIPVWRGFSTINFPIIYVIYLLYGTSYAIVLFAGVVLLINLMQRRPLRIVSFNPAQYVFSFFIAVITTEFMMTNLTGLQEGTLSFGLTKYFFVLVLFYVLNNILIDLVLLIRPQKYTAKAWKQKSLTETMSAIISFVYGMLFFFLGSQNRGEIDGFTYFFFFSPLVGISMLSSVIVRLRKEKNRLKALFSITSELNKMLPTRKWLGSLKYKFREFIDVDASMFWVKGKEKWDCLYTDGLINQDATLSLTDFLQFEKMKEPVCYHDGRKVNGVAANCFSKDLKAFVYAPLVIDGETVGMFIVSRSRTKSFYEDDIQSIATLANQLAVAIKTRTLISEQEKRLILEERNRIAREIHDGVAQTLAGALMNLETIQMKVSSKPEETLKLLDDSIRKMRMILKDVRESIYALRPDPTARVGLASAIVKKIDTIENVHDLEVSFEIRGKEVGLSSLVEKVMFDTFQESLQNCMKHANATKITILLSYQMEHILLRVKDDGVGFSLFHAMIRARNKPHFGILSMNEAADKINASLQIESKEGSGTEITLTVPKMGVEGGEANDQSDVS</sequence>
<dbReference type="AlphaFoldDB" id="A0A9X3WWF7"/>
<dbReference type="GO" id="GO:0016020">
    <property type="term" value="C:membrane"/>
    <property type="evidence" value="ECO:0007669"/>
    <property type="project" value="InterPro"/>
</dbReference>
<keyword evidence="8" id="KW-0902">Two-component regulatory system</keyword>
<feature type="transmembrane region" description="Helical" evidence="9">
    <location>
        <begin position="215"/>
        <end position="236"/>
    </location>
</feature>
<keyword evidence="4" id="KW-0808">Transferase</keyword>
<evidence type="ECO:0000256" key="8">
    <source>
        <dbReference type="ARBA" id="ARBA00023012"/>
    </source>
</evidence>
<dbReference type="GO" id="GO:0000155">
    <property type="term" value="F:phosphorelay sensor kinase activity"/>
    <property type="evidence" value="ECO:0007669"/>
    <property type="project" value="InterPro"/>
</dbReference>
<keyword evidence="3" id="KW-0597">Phosphoprotein</keyword>
<keyword evidence="9" id="KW-1133">Transmembrane helix</keyword>
<comment type="caution">
    <text evidence="11">The sequence shown here is derived from an EMBL/GenBank/DDBJ whole genome shotgun (WGS) entry which is preliminary data.</text>
</comment>
<dbReference type="Pfam" id="PF07730">
    <property type="entry name" value="HisKA_3"/>
    <property type="match status" value="1"/>
</dbReference>
<keyword evidence="7" id="KW-0067">ATP-binding</keyword>
<dbReference type="Proteomes" id="UP001145050">
    <property type="component" value="Unassembled WGS sequence"/>
</dbReference>
<dbReference type="SMART" id="SM00387">
    <property type="entry name" value="HATPase_c"/>
    <property type="match status" value="1"/>
</dbReference>
<protein>
    <recommendedName>
        <fullName evidence="2">histidine kinase</fullName>
        <ecNumber evidence="2">2.7.13.3</ecNumber>
    </recommendedName>
</protein>
<name>A0A9X3WWF7_9BACI</name>
<gene>
    <name evidence="11" type="ORF">NC797_09090</name>
</gene>
<dbReference type="InterPro" id="IPR029016">
    <property type="entry name" value="GAF-like_dom_sf"/>
</dbReference>
<feature type="transmembrane region" description="Helical" evidence="9">
    <location>
        <begin position="118"/>
        <end position="138"/>
    </location>
</feature>
<dbReference type="SUPFAM" id="SSF55781">
    <property type="entry name" value="GAF domain-like"/>
    <property type="match status" value="1"/>
</dbReference>
<dbReference type="InterPro" id="IPR011712">
    <property type="entry name" value="Sig_transdc_His_kin_sub3_dim/P"/>
</dbReference>
<keyword evidence="9" id="KW-0472">Membrane</keyword>
<evidence type="ECO:0000256" key="7">
    <source>
        <dbReference type="ARBA" id="ARBA00022840"/>
    </source>
</evidence>
<dbReference type="InterPro" id="IPR003594">
    <property type="entry name" value="HATPase_dom"/>
</dbReference>
<keyword evidence="5" id="KW-0547">Nucleotide-binding</keyword>
<dbReference type="GO" id="GO:0005524">
    <property type="term" value="F:ATP binding"/>
    <property type="evidence" value="ECO:0007669"/>
    <property type="project" value="UniProtKB-KW"/>
</dbReference>
<feature type="transmembrane region" description="Helical" evidence="9">
    <location>
        <begin position="150"/>
        <end position="171"/>
    </location>
</feature>
<evidence type="ECO:0000259" key="10">
    <source>
        <dbReference type="SMART" id="SM00387"/>
    </source>
</evidence>
<evidence type="ECO:0000256" key="5">
    <source>
        <dbReference type="ARBA" id="ARBA00022741"/>
    </source>
</evidence>
<dbReference type="RefSeq" id="WP_272436464.1">
    <property type="nucleotide sequence ID" value="NZ_JAMQKB010000007.1"/>
</dbReference>